<reference evidence="2 3" key="1">
    <citation type="submission" date="2017-02" db="EMBL/GenBank/DDBJ databases">
        <authorList>
            <person name="Peterson S.W."/>
        </authorList>
    </citation>
    <scope>NUCLEOTIDE SEQUENCE [LARGE SCALE GENOMIC DNA]</scope>
    <source>
        <strain evidence="2 3">DSM 18108</strain>
    </source>
</reference>
<accession>A0A1T5P703</accession>
<organism evidence="2 3">
    <name type="scientific">Chitinophaga ginsengisegetis</name>
    <dbReference type="NCBI Taxonomy" id="393003"/>
    <lineage>
        <taxon>Bacteria</taxon>
        <taxon>Pseudomonadati</taxon>
        <taxon>Bacteroidota</taxon>
        <taxon>Chitinophagia</taxon>
        <taxon>Chitinophagales</taxon>
        <taxon>Chitinophagaceae</taxon>
        <taxon>Chitinophaga</taxon>
    </lineage>
</organism>
<evidence type="ECO:0000313" key="2">
    <source>
        <dbReference type="EMBL" id="SKD08491.1"/>
    </source>
</evidence>
<keyword evidence="3" id="KW-1185">Reference proteome</keyword>
<name>A0A1T5P703_9BACT</name>
<evidence type="ECO:0000313" key="3">
    <source>
        <dbReference type="Proteomes" id="UP000190166"/>
    </source>
</evidence>
<dbReference type="EMBL" id="FUZZ01000003">
    <property type="protein sequence ID" value="SKD08491.1"/>
    <property type="molecule type" value="Genomic_DNA"/>
</dbReference>
<dbReference type="Gene3D" id="2.40.128.280">
    <property type="match status" value="1"/>
</dbReference>
<dbReference type="Pfam" id="PF12702">
    <property type="entry name" value="Lipocalin_3"/>
    <property type="match status" value="1"/>
</dbReference>
<evidence type="ECO:0000259" key="1">
    <source>
        <dbReference type="Pfam" id="PF12702"/>
    </source>
</evidence>
<dbReference type="PROSITE" id="PS51257">
    <property type="entry name" value="PROKAR_LIPOPROTEIN"/>
    <property type="match status" value="1"/>
</dbReference>
<dbReference type="InterPro" id="IPR024311">
    <property type="entry name" value="Lipocalin-like"/>
</dbReference>
<proteinExistence type="predicted"/>
<dbReference type="Proteomes" id="UP000190166">
    <property type="component" value="Unassembled WGS sequence"/>
</dbReference>
<dbReference type="RefSeq" id="WP_079471619.1">
    <property type="nucleotide sequence ID" value="NZ_FUZZ01000003.1"/>
</dbReference>
<gene>
    <name evidence="2" type="ORF">SAMN05660461_4357</name>
</gene>
<feature type="domain" description="Lipocalin-like" evidence="1">
    <location>
        <begin position="61"/>
        <end position="156"/>
    </location>
</feature>
<dbReference type="AlphaFoldDB" id="A0A1T5P703"/>
<protein>
    <submittedName>
        <fullName evidence="2">Lipocalin-like</fullName>
    </submittedName>
</protein>
<sequence length="158" mass="17527">MVRFSLMCLLILAVACKESKKEVEKEELQDDSSLVSIIADSSNAGITDSIAAVADTLHIDAAKLIGKWIQPVAGLDKETQGFQLRKNGTARSINMYTLVYEKWLLTHDTLLLWNHSEGVKDTSTIVDTTIIKELSDTSLVLFPVKAAEGYVEKYHRSN</sequence>